<dbReference type="Proteomes" id="UP000692954">
    <property type="component" value="Unassembled WGS sequence"/>
</dbReference>
<proteinExistence type="predicted"/>
<accession>A0A8S1NRT4</accession>
<dbReference type="AlphaFoldDB" id="A0A8S1NRT4"/>
<organism evidence="1 2">
    <name type="scientific">Paramecium sonneborni</name>
    <dbReference type="NCBI Taxonomy" id="65129"/>
    <lineage>
        <taxon>Eukaryota</taxon>
        <taxon>Sar</taxon>
        <taxon>Alveolata</taxon>
        <taxon>Ciliophora</taxon>
        <taxon>Intramacronucleata</taxon>
        <taxon>Oligohymenophorea</taxon>
        <taxon>Peniculida</taxon>
        <taxon>Parameciidae</taxon>
        <taxon>Paramecium</taxon>
    </lineage>
</organism>
<gene>
    <name evidence="1" type="ORF">PSON_ATCC_30995.1.T0630134</name>
</gene>
<evidence type="ECO:0000313" key="2">
    <source>
        <dbReference type="Proteomes" id="UP000692954"/>
    </source>
</evidence>
<name>A0A8S1NRT4_9CILI</name>
<reference evidence="1" key="1">
    <citation type="submission" date="2021-01" db="EMBL/GenBank/DDBJ databases">
        <authorList>
            <consortium name="Genoscope - CEA"/>
            <person name="William W."/>
        </authorList>
    </citation>
    <scope>NUCLEOTIDE SEQUENCE</scope>
</reference>
<sequence length="260" mass="29625">MNCPSKYQTRLLETAHLALQQLRLLGQFDLGVTQNNFGQLKRHLDEIDPHTESGLPNTLTTIYKPYKLLSFGSGFVVLQFMNNPLTPLSDIIQGYFPTQTALLLAVQSNPQTQINNYFLTFIQIVVPPIVEPQREEFSCPKIIDAAKIITASEVESFEASIIIAIMLFDSLPSTLLPNSISNKLVRAMINIYLFYKKQCSSTKFQSPFIPLNILINLSFILHIPKTLYCILFKQLQEKKINSLQQRFSSNQEDFVYLSKV</sequence>
<evidence type="ECO:0000313" key="1">
    <source>
        <dbReference type="EMBL" id="CAD8094922.1"/>
    </source>
</evidence>
<comment type="caution">
    <text evidence="1">The sequence shown here is derived from an EMBL/GenBank/DDBJ whole genome shotgun (WGS) entry which is preliminary data.</text>
</comment>
<keyword evidence="2" id="KW-1185">Reference proteome</keyword>
<protein>
    <submittedName>
        <fullName evidence="1">Uncharacterized protein</fullName>
    </submittedName>
</protein>
<dbReference type="EMBL" id="CAJJDN010000063">
    <property type="protein sequence ID" value="CAD8094922.1"/>
    <property type="molecule type" value="Genomic_DNA"/>
</dbReference>